<reference evidence="5 6" key="1">
    <citation type="submission" date="2019-08" db="EMBL/GenBank/DDBJ databases">
        <authorList>
            <person name="Herpell B J."/>
        </authorList>
    </citation>
    <scope>NUCLEOTIDE SEQUENCE [LARGE SCALE GENOMIC DNA]</scope>
    <source>
        <strain evidence="6">Msb3</strain>
    </source>
</reference>
<sequence length="373" mass="40029">MSLNKLLSPVTIGSVAPENRVVMAPLTRNRAAQPGDVPGAMNVRYYEQRAGAGLIVTEGTQISRQGQGYFATADIYTDEQEAGWAEVVKTVHAKGGKMSLQLWHVGRVSHRLVQENMQVPVAPSAIRAENTAVFVKHGDGSFGMVPADEPRALDAAELPVILRQYVEAAKRARRAGFDMVEVHAANGYLLHQFLATGTNLRTDAYGGSVEKRARFVVEVVEAVAGVFGADRVGVRVSPNVVAFGMSDSEAQASTLHLATHLERLGIAYIHIAEPDWVGGEALSDDFRAELRAIYGGKIIVAGNYTPETAEERLEKGQADAIAFGRPFLANPDLVERFRPGGPLNTPDAATFFGGGEAGYTDYPTLDSALVSPE</sequence>
<dbReference type="Gene3D" id="3.20.20.70">
    <property type="entry name" value="Aldolase class I"/>
    <property type="match status" value="1"/>
</dbReference>
<dbReference type="Pfam" id="PF00724">
    <property type="entry name" value="Oxidored_FMN"/>
    <property type="match status" value="1"/>
</dbReference>
<dbReference type="Proteomes" id="UP000325811">
    <property type="component" value="Chromosome I"/>
</dbReference>
<dbReference type="EC" id="1.-.-.-" evidence="5"/>
<dbReference type="InterPro" id="IPR001155">
    <property type="entry name" value="OxRdtase_FMN_N"/>
</dbReference>
<dbReference type="RefSeq" id="WP_165185254.1">
    <property type="nucleotide sequence ID" value="NZ_LR699553.1"/>
</dbReference>
<evidence type="ECO:0000256" key="3">
    <source>
        <dbReference type="ARBA" id="ARBA00023002"/>
    </source>
</evidence>
<evidence type="ECO:0000313" key="5">
    <source>
        <dbReference type="EMBL" id="VVD27551.1"/>
    </source>
</evidence>
<dbReference type="PANTHER" id="PTHR22893:SF91">
    <property type="entry name" value="NADPH DEHYDROGENASE 2-RELATED"/>
    <property type="match status" value="1"/>
</dbReference>
<evidence type="ECO:0000256" key="1">
    <source>
        <dbReference type="ARBA" id="ARBA00001917"/>
    </source>
</evidence>
<feature type="domain" description="NADH:flavin oxidoreductase/NADH oxidase N-terminal" evidence="4">
    <location>
        <begin position="5"/>
        <end position="341"/>
    </location>
</feature>
<dbReference type="PANTHER" id="PTHR22893">
    <property type="entry name" value="NADH OXIDOREDUCTASE-RELATED"/>
    <property type="match status" value="1"/>
</dbReference>
<dbReference type="FunFam" id="3.20.20.70:FF:000059">
    <property type="entry name" value="N-ethylmaleimide reductase, FMN-linked"/>
    <property type="match status" value="1"/>
</dbReference>
<dbReference type="GO" id="GO:0016628">
    <property type="term" value="F:oxidoreductase activity, acting on the CH-CH group of donors, NAD or NADP as acceptor"/>
    <property type="evidence" value="ECO:0007669"/>
    <property type="project" value="UniProtKB-ARBA"/>
</dbReference>
<evidence type="ECO:0000259" key="4">
    <source>
        <dbReference type="Pfam" id="PF00724"/>
    </source>
</evidence>
<evidence type="ECO:0000256" key="2">
    <source>
        <dbReference type="ARBA" id="ARBA00005979"/>
    </source>
</evidence>
<dbReference type="CDD" id="cd02933">
    <property type="entry name" value="OYE_like_FMN"/>
    <property type="match status" value="1"/>
</dbReference>
<dbReference type="AlphaFoldDB" id="A0A5Q4Z8C3"/>
<evidence type="ECO:0000313" key="6">
    <source>
        <dbReference type="Proteomes" id="UP000325811"/>
    </source>
</evidence>
<dbReference type="InterPro" id="IPR045247">
    <property type="entry name" value="Oye-like"/>
</dbReference>
<dbReference type="KEGG" id="pdio:PDMSB3_1089"/>
<dbReference type="GO" id="GO:0005829">
    <property type="term" value="C:cytosol"/>
    <property type="evidence" value="ECO:0007669"/>
    <property type="project" value="TreeGrafter"/>
</dbReference>
<keyword evidence="6" id="KW-1185">Reference proteome</keyword>
<name>A0A5Q4Z8C3_9BURK</name>
<accession>A0A5Q4Z8C3</accession>
<comment type="similarity">
    <text evidence="2">Belongs to the NADH:flavin oxidoreductase/NADH oxidase family.</text>
</comment>
<organism evidence="5 6">
    <name type="scientific">Paraburkholderia dioscoreae</name>
    <dbReference type="NCBI Taxonomy" id="2604047"/>
    <lineage>
        <taxon>Bacteria</taxon>
        <taxon>Pseudomonadati</taxon>
        <taxon>Pseudomonadota</taxon>
        <taxon>Betaproteobacteria</taxon>
        <taxon>Burkholderiales</taxon>
        <taxon>Burkholderiaceae</taxon>
        <taxon>Paraburkholderia</taxon>
    </lineage>
</organism>
<dbReference type="SUPFAM" id="SSF51395">
    <property type="entry name" value="FMN-linked oxidoreductases"/>
    <property type="match status" value="1"/>
</dbReference>
<dbReference type="InterPro" id="IPR013785">
    <property type="entry name" value="Aldolase_TIM"/>
</dbReference>
<proteinExistence type="inferred from homology"/>
<dbReference type="EMBL" id="LR699553">
    <property type="protein sequence ID" value="VVD27551.1"/>
    <property type="molecule type" value="Genomic_DNA"/>
</dbReference>
<gene>
    <name evidence="5" type="primary">nemA</name>
    <name evidence="5" type="ORF">PDMSB3_1089</name>
</gene>
<comment type="cofactor">
    <cofactor evidence="1">
        <name>FMN</name>
        <dbReference type="ChEBI" id="CHEBI:58210"/>
    </cofactor>
</comment>
<protein>
    <submittedName>
        <fullName evidence="5">N-ethylmaleimide reductase</fullName>
        <ecNumber evidence="5">1.-.-.-</ecNumber>
    </submittedName>
</protein>
<dbReference type="GO" id="GO:0010181">
    <property type="term" value="F:FMN binding"/>
    <property type="evidence" value="ECO:0007669"/>
    <property type="project" value="InterPro"/>
</dbReference>
<dbReference type="NCBIfam" id="NF007899">
    <property type="entry name" value="PRK10605.1"/>
    <property type="match status" value="1"/>
</dbReference>
<keyword evidence="3 5" id="KW-0560">Oxidoreductase</keyword>